<keyword evidence="7" id="KW-1185">Reference proteome</keyword>
<dbReference type="EMBL" id="JARQZJ010000095">
    <property type="protein sequence ID" value="KAK9885389.1"/>
    <property type="molecule type" value="Genomic_DNA"/>
</dbReference>
<dbReference type="AlphaFoldDB" id="A0AAW1V0M7"/>
<dbReference type="InterPro" id="IPR029063">
    <property type="entry name" value="SAM-dependent_MTases_sf"/>
</dbReference>
<organism evidence="6 7">
    <name type="scientific">Henosepilachna vigintioctopunctata</name>
    <dbReference type="NCBI Taxonomy" id="420089"/>
    <lineage>
        <taxon>Eukaryota</taxon>
        <taxon>Metazoa</taxon>
        <taxon>Ecdysozoa</taxon>
        <taxon>Arthropoda</taxon>
        <taxon>Hexapoda</taxon>
        <taxon>Insecta</taxon>
        <taxon>Pterygota</taxon>
        <taxon>Neoptera</taxon>
        <taxon>Endopterygota</taxon>
        <taxon>Coleoptera</taxon>
        <taxon>Polyphaga</taxon>
        <taxon>Cucujiformia</taxon>
        <taxon>Coccinelloidea</taxon>
        <taxon>Coccinellidae</taxon>
        <taxon>Epilachninae</taxon>
        <taxon>Epilachnini</taxon>
        <taxon>Henosepilachna</taxon>
    </lineage>
</organism>
<dbReference type="InterPro" id="IPR050750">
    <property type="entry name" value="C5-MTase"/>
</dbReference>
<feature type="active site" evidence="4">
    <location>
        <position position="76"/>
    </location>
</feature>
<comment type="similarity">
    <text evidence="4 5">Belongs to the class I-like SAM-binding methyltransferase superfamily. C5-methyltransferase family.</text>
</comment>
<evidence type="ECO:0008006" key="8">
    <source>
        <dbReference type="Google" id="ProtNLM"/>
    </source>
</evidence>
<sequence>MKIIELFSGIGGMHFALKGSDVEGEVVLAVDINPVANKIYTYNFPDVKQLSRNIQSLSADFLNSFRADTILMSPPCQPFTRNGLKGDMNDSRTSALMHILDILPKLKVSNVLIENVKGFEISNMRNVLIQVLKKCNFTFQEFLLNPMDLGIPNSRLRYYCLAKKHPQKFSFDVRPVMDHLPIEVFKDTNFGIENILVAADTDTYLLPMNLLHKYWKLLDICFTGSKRSCCFTKAYGRYVEGTGSVFSKISEIECEEILNRLKADEDIDKSYKEYLLKSLNVRYFTPLEVSRLLCFPDTLKFPEGLSDRQKYMVLGNSINVKIVSKLINLLK</sequence>
<keyword evidence="3 4" id="KW-0949">S-adenosyl-L-methionine</keyword>
<dbReference type="InterPro" id="IPR001525">
    <property type="entry name" value="C5_MeTfrase"/>
</dbReference>
<evidence type="ECO:0000256" key="5">
    <source>
        <dbReference type="RuleBase" id="RU000416"/>
    </source>
</evidence>
<evidence type="ECO:0000256" key="1">
    <source>
        <dbReference type="ARBA" id="ARBA00022603"/>
    </source>
</evidence>
<evidence type="ECO:0000256" key="3">
    <source>
        <dbReference type="ARBA" id="ARBA00022691"/>
    </source>
</evidence>
<protein>
    <recommendedName>
        <fullName evidence="8">tRNA (Cytosine(38)-C(5))-methyltransferase</fullName>
    </recommendedName>
</protein>
<dbReference type="Gene3D" id="3.40.50.150">
    <property type="entry name" value="Vaccinia Virus protein VP39"/>
    <property type="match status" value="1"/>
</dbReference>
<dbReference type="PANTHER" id="PTHR46098">
    <property type="entry name" value="TRNA (CYTOSINE(38)-C(5))-METHYLTRANSFERASE"/>
    <property type="match status" value="1"/>
</dbReference>
<dbReference type="PANTHER" id="PTHR46098:SF1">
    <property type="entry name" value="TRNA (CYTOSINE(38)-C(5))-METHYLTRANSFERASE"/>
    <property type="match status" value="1"/>
</dbReference>
<dbReference type="NCBIfam" id="TIGR00675">
    <property type="entry name" value="dcm"/>
    <property type="match status" value="1"/>
</dbReference>
<gene>
    <name evidence="6" type="ORF">WA026_010886</name>
</gene>
<evidence type="ECO:0000313" key="7">
    <source>
        <dbReference type="Proteomes" id="UP001431783"/>
    </source>
</evidence>
<dbReference type="GO" id="GO:0008168">
    <property type="term" value="F:methyltransferase activity"/>
    <property type="evidence" value="ECO:0007669"/>
    <property type="project" value="UniProtKB-KW"/>
</dbReference>
<accession>A0AAW1V0M7</accession>
<keyword evidence="2 4" id="KW-0808">Transferase</keyword>
<keyword evidence="1 4" id="KW-0489">Methyltransferase</keyword>
<dbReference type="SUPFAM" id="SSF53335">
    <property type="entry name" value="S-adenosyl-L-methionine-dependent methyltransferases"/>
    <property type="match status" value="1"/>
</dbReference>
<dbReference type="Proteomes" id="UP001431783">
    <property type="component" value="Unassembled WGS sequence"/>
</dbReference>
<evidence type="ECO:0000256" key="2">
    <source>
        <dbReference type="ARBA" id="ARBA00022679"/>
    </source>
</evidence>
<proteinExistence type="inferred from homology"/>
<dbReference type="PRINTS" id="PR00105">
    <property type="entry name" value="C5METTRFRASE"/>
</dbReference>
<evidence type="ECO:0000256" key="4">
    <source>
        <dbReference type="PROSITE-ProRule" id="PRU01016"/>
    </source>
</evidence>
<dbReference type="Pfam" id="PF00145">
    <property type="entry name" value="DNA_methylase"/>
    <property type="match status" value="1"/>
</dbReference>
<dbReference type="Gene3D" id="3.90.120.10">
    <property type="entry name" value="DNA Methylase, subunit A, domain 2"/>
    <property type="match status" value="1"/>
</dbReference>
<evidence type="ECO:0000313" key="6">
    <source>
        <dbReference type="EMBL" id="KAK9885389.1"/>
    </source>
</evidence>
<dbReference type="GO" id="GO:0005634">
    <property type="term" value="C:nucleus"/>
    <property type="evidence" value="ECO:0007669"/>
    <property type="project" value="TreeGrafter"/>
</dbReference>
<dbReference type="PROSITE" id="PS51679">
    <property type="entry name" value="SAM_MT_C5"/>
    <property type="match status" value="1"/>
</dbReference>
<dbReference type="GO" id="GO:0032259">
    <property type="term" value="P:methylation"/>
    <property type="evidence" value="ECO:0007669"/>
    <property type="project" value="UniProtKB-KW"/>
</dbReference>
<comment type="caution">
    <text evidence="6">The sequence shown here is derived from an EMBL/GenBank/DDBJ whole genome shotgun (WGS) entry which is preliminary data.</text>
</comment>
<name>A0AAW1V0M7_9CUCU</name>
<reference evidence="6 7" key="1">
    <citation type="submission" date="2023-03" db="EMBL/GenBank/DDBJ databases">
        <title>Genome insight into feeding habits of ladybird beetles.</title>
        <authorList>
            <person name="Li H.-S."/>
            <person name="Huang Y.-H."/>
            <person name="Pang H."/>
        </authorList>
    </citation>
    <scope>NUCLEOTIDE SEQUENCE [LARGE SCALE GENOMIC DNA]</scope>
    <source>
        <strain evidence="6">SYSU_2023b</strain>
        <tissue evidence="6">Whole body</tissue>
    </source>
</reference>